<feature type="region of interest" description="Disordered" evidence="1">
    <location>
        <begin position="41"/>
        <end position="93"/>
    </location>
</feature>
<gene>
    <name evidence="2" type="ORF">ALECFALPRED_005477</name>
</gene>
<evidence type="ECO:0000256" key="1">
    <source>
        <dbReference type="SAM" id="MobiDB-lite"/>
    </source>
</evidence>
<evidence type="ECO:0000313" key="2">
    <source>
        <dbReference type="EMBL" id="CAF9933096.1"/>
    </source>
</evidence>
<comment type="caution">
    <text evidence="2">The sequence shown here is derived from an EMBL/GenBank/DDBJ whole genome shotgun (WGS) entry which is preliminary data.</text>
</comment>
<organism evidence="2 3">
    <name type="scientific">Alectoria fallacina</name>
    <dbReference type="NCBI Taxonomy" id="1903189"/>
    <lineage>
        <taxon>Eukaryota</taxon>
        <taxon>Fungi</taxon>
        <taxon>Dikarya</taxon>
        <taxon>Ascomycota</taxon>
        <taxon>Pezizomycotina</taxon>
        <taxon>Lecanoromycetes</taxon>
        <taxon>OSLEUM clade</taxon>
        <taxon>Lecanoromycetidae</taxon>
        <taxon>Lecanorales</taxon>
        <taxon>Lecanorineae</taxon>
        <taxon>Parmeliaceae</taxon>
        <taxon>Alectoria</taxon>
    </lineage>
</organism>
<dbReference type="AlphaFoldDB" id="A0A8H3G4X8"/>
<keyword evidence="3" id="KW-1185">Reference proteome</keyword>
<dbReference type="EMBL" id="CAJPDR010000347">
    <property type="protein sequence ID" value="CAF9933096.1"/>
    <property type="molecule type" value="Genomic_DNA"/>
</dbReference>
<sequence length="292" mass="33351">MSVAVPRYLLPREYMLPYLQLVRPVKPRQVARKSLSICQNASASTSKPRVLEKPTKFNPPSHGKRLKQQSPRQYGPQLTREQKVEQQTKKYPNMMPAPGTSMHWFLNNRSIHTFISLVRSYLNEPFYQKQRNCSLSVHKLTPPHQGVLVLLASITAFENWRLATSFREQLPAAADFLSQPLTAFWQLFEVYKLEVAKTSAETAEKRRRNVEDVQKRSTYRKAHGLEDENSQGLGGWTAKVDGAAERPLGVPPGQEVEVEAAVRGGDRREGPINSPNNNWEGRRPVKKWLGIW</sequence>
<reference evidence="2" key="1">
    <citation type="submission" date="2021-03" db="EMBL/GenBank/DDBJ databases">
        <authorList>
            <person name="Tagirdzhanova G."/>
        </authorList>
    </citation>
    <scope>NUCLEOTIDE SEQUENCE</scope>
</reference>
<feature type="region of interest" description="Disordered" evidence="1">
    <location>
        <begin position="207"/>
        <end position="236"/>
    </location>
</feature>
<accession>A0A8H3G4X8</accession>
<dbReference type="OrthoDB" id="5397827at2759"/>
<name>A0A8H3G4X8_9LECA</name>
<evidence type="ECO:0000313" key="3">
    <source>
        <dbReference type="Proteomes" id="UP000664203"/>
    </source>
</evidence>
<proteinExistence type="predicted"/>
<dbReference type="Proteomes" id="UP000664203">
    <property type="component" value="Unassembled WGS sequence"/>
</dbReference>
<protein>
    <submittedName>
        <fullName evidence="2">Uncharacterized protein</fullName>
    </submittedName>
</protein>